<proteinExistence type="predicted"/>
<protein>
    <submittedName>
        <fullName evidence="2">Uncharacterized protein</fullName>
    </submittedName>
</protein>
<reference evidence="3" key="1">
    <citation type="submission" date="2019-06" db="EMBL/GenBank/DDBJ databases">
        <title>Gordonia isolated from sludge of a wastewater treatment plant.</title>
        <authorList>
            <person name="Tamura T."/>
            <person name="Aoyama K."/>
            <person name="Kang Y."/>
            <person name="Saito S."/>
            <person name="Akiyama N."/>
            <person name="Yazawa K."/>
            <person name="Gonoi T."/>
            <person name="Mikami Y."/>
        </authorList>
    </citation>
    <scope>NUCLEOTIDE SEQUENCE [LARGE SCALE GENOMIC DNA]</scope>
    <source>
        <strain evidence="3">NBRC 107696</strain>
    </source>
</reference>
<comment type="caution">
    <text evidence="2">The sequence shown here is derived from an EMBL/GenBank/DDBJ whole genome shotgun (WGS) entry which is preliminary data.</text>
</comment>
<name>A0A7I9VAM6_9ACTN</name>
<gene>
    <name evidence="2" type="ORF">nbrc107696_28740</name>
</gene>
<evidence type="ECO:0000313" key="3">
    <source>
        <dbReference type="Proteomes" id="UP000444960"/>
    </source>
</evidence>
<feature type="region of interest" description="Disordered" evidence="1">
    <location>
        <begin position="58"/>
        <end position="81"/>
    </location>
</feature>
<dbReference type="Proteomes" id="UP000444960">
    <property type="component" value="Unassembled WGS sequence"/>
</dbReference>
<sequence>MMNGADQPGSRRRIAALEELSTATRISPPTSTVSPLATNPVRTVRKIGVADIQLAGSRRSVPDQKARNATAGSPGHHASIRGKIIAVTAAPE</sequence>
<evidence type="ECO:0000313" key="2">
    <source>
        <dbReference type="EMBL" id="GEE02428.1"/>
    </source>
</evidence>
<accession>A0A7I9VAM6</accession>
<keyword evidence="3" id="KW-1185">Reference proteome</keyword>
<organism evidence="2 3">
    <name type="scientific">Gordonia spumicola</name>
    <dbReference type="NCBI Taxonomy" id="589161"/>
    <lineage>
        <taxon>Bacteria</taxon>
        <taxon>Bacillati</taxon>
        <taxon>Actinomycetota</taxon>
        <taxon>Actinomycetes</taxon>
        <taxon>Mycobacteriales</taxon>
        <taxon>Gordoniaceae</taxon>
        <taxon>Gordonia</taxon>
    </lineage>
</organism>
<dbReference type="EMBL" id="BJOV01000005">
    <property type="protein sequence ID" value="GEE02428.1"/>
    <property type="molecule type" value="Genomic_DNA"/>
</dbReference>
<evidence type="ECO:0000256" key="1">
    <source>
        <dbReference type="SAM" id="MobiDB-lite"/>
    </source>
</evidence>
<dbReference type="AlphaFoldDB" id="A0A7I9VAM6"/>